<dbReference type="RefSeq" id="WP_160175834.1">
    <property type="nucleotide sequence ID" value="NZ_JACHBQ010000001.1"/>
</dbReference>
<dbReference type="SUPFAM" id="SSF55781">
    <property type="entry name" value="GAF domain-like"/>
    <property type="match status" value="1"/>
</dbReference>
<dbReference type="Gene3D" id="3.30.450.40">
    <property type="match status" value="1"/>
</dbReference>
<dbReference type="InterPro" id="IPR036514">
    <property type="entry name" value="SGNH_hydro_sf"/>
</dbReference>
<dbReference type="Pfam" id="PF01590">
    <property type="entry name" value="GAF"/>
    <property type="match status" value="1"/>
</dbReference>
<name>A0A7W9E1M1_9MICO</name>
<proteinExistence type="predicted"/>
<feature type="domain" description="GAF" evidence="1">
    <location>
        <begin position="272"/>
        <end position="406"/>
    </location>
</feature>
<organism evidence="2 3">
    <name type="scientific">Cryobacterium roopkundense</name>
    <dbReference type="NCBI Taxonomy" id="1001240"/>
    <lineage>
        <taxon>Bacteria</taxon>
        <taxon>Bacillati</taxon>
        <taxon>Actinomycetota</taxon>
        <taxon>Actinomycetes</taxon>
        <taxon>Micrococcales</taxon>
        <taxon>Microbacteriaceae</taxon>
        <taxon>Cryobacterium</taxon>
    </lineage>
</organism>
<sequence length="406" mass="44390">MKEFTQQLAGRLLRPVMRVWAASLERDFQGAPRPHDIPQAHSAGIDSDRILLVGCGPAVGWGVVSHDLALPGSLARELSGLTGRGVDVDVIESPRMSIDSVVDDIEGVLLSRYDAIVVTVGVNDALRLTPPREWRPKMAAVLDYLCRESSRTTQVLVLGIMPSGSVPFYKTRLGTVAGQHADVLNDLTETACSHSTRTAFVRFEPAPTASAERHRTADDYRAWGHMLARQLGPALDAGRLAGMDSHPAPMDPAGRERIRQRAVDALHMLDTRPEDRFDRIVALAQRLFRTESVAITVIDHDRQWNKSMVGVESREIPRASSFCSVAIEGAGPLVVCDTLADPRFSGNPLVTGDPHIRFYAGFPIEAPSGERIGALCVFDPVPRLAADVDRVLLRELALLVQRELGR</sequence>
<dbReference type="OrthoDB" id="9151676at2"/>
<dbReference type="PANTHER" id="PTHR43102">
    <property type="entry name" value="SLR1143 PROTEIN"/>
    <property type="match status" value="1"/>
</dbReference>
<accession>A0A7W9E1M1</accession>
<evidence type="ECO:0000313" key="2">
    <source>
        <dbReference type="EMBL" id="MBB5639682.1"/>
    </source>
</evidence>
<evidence type="ECO:0000313" key="3">
    <source>
        <dbReference type="Proteomes" id="UP000561726"/>
    </source>
</evidence>
<dbReference type="CDD" id="cd01836">
    <property type="entry name" value="FeeA_FeeB_like"/>
    <property type="match status" value="1"/>
</dbReference>
<dbReference type="Proteomes" id="UP000561726">
    <property type="component" value="Unassembled WGS sequence"/>
</dbReference>
<gene>
    <name evidence="2" type="ORF">BJ997_000230</name>
</gene>
<dbReference type="EMBL" id="JACHBQ010000001">
    <property type="protein sequence ID" value="MBB5639682.1"/>
    <property type="molecule type" value="Genomic_DNA"/>
</dbReference>
<dbReference type="InterPro" id="IPR029016">
    <property type="entry name" value="GAF-like_dom_sf"/>
</dbReference>
<dbReference type="SMART" id="SM00065">
    <property type="entry name" value="GAF"/>
    <property type="match status" value="1"/>
</dbReference>
<dbReference type="InterPro" id="IPR003018">
    <property type="entry name" value="GAF"/>
</dbReference>
<protein>
    <submittedName>
        <fullName evidence="2">Lysophospholipase L1-like esterase</fullName>
    </submittedName>
</protein>
<dbReference type="Gene3D" id="3.40.50.1110">
    <property type="entry name" value="SGNH hydrolase"/>
    <property type="match status" value="1"/>
</dbReference>
<comment type="caution">
    <text evidence="2">The sequence shown here is derived from an EMBL/GenBank/DDBJ whole genome shotgun (WGS) entry which is preliminary data.</text>
</comment>
<dbReference type="SUPFAM" id="SSF52266">
    <property type="entry name" value="SGNH hydrolase"/>
    <property type="match status" value="1"/>
</dbReference>
<reference evidence="2 3" key="1">
    <citation type="submission" date="2020-08" db="EMBL/GenBank/DDBJ databases">
        <title>Sequencing the genomes of 1000 actinobacteria strains.</title>
        <authorList>
            <person name="Klenk H.-P."/>
        </authorList>
    </citation>
    <scope>NUCLEOTIDE SEQUENCE [LARGE SCALE GENOMIC DNA]</scope>
    <source>
        <strain evidence="2 3">DSM 21065</strain>
    </source>
</reference>
<dbReference type="PANTHER" id="PTHR43102:SF2">
    <property type="entry name" value="GAF DOMAIN-CONTAINING PROTEIN"/>
    <property type="match status" value="1"/>
</dbReference>
<evidence type="ECO:0000259" key="1">
    <source>
        <dbReference type="SMART" id="SM00065"/>
    </source>
</evidence>
<dbReference type="AlphaFoldDB" id="A0A7W9E1M1"/>